<feature type="region of interest" description="Disordered" evidence="4">
    <location>
        <begin position="844"/>
        <end position="894"/>
    </location>
</feature>
<dbReference type="InterPro" id="IPR036864">
    <property type="entry name" value="Zn2-C6_fun-type_DNA-bd_sf"/>
</dbReference>
<name>A0A1Y1ZEJ8_9PLEO</name>
<dbReference type="OrthoDB" id="4456959at2759"/>
<feature type="region of interest" description="Disordered" evidence="4">
    <location>
        <begin position="144"/>
        <end position="172"/>
    </location>
</feature>
<dbReference type="PANTHER" id="PTHR46910">
    <property type="entry name" value="TRANSCRIPTION FACTOR PDR1"/>
    <property type="match status" value="1"/>
</dbReference>
<dbReference type="SMART" id="SM00066">
    <property type="entry name" value="GAL4"/>
    <property type="match status" value="1"/>
</dbReference>
<dbReference type="GO" id="GO:0008270">
    <property type="term" value="F:zinc ion binding"/>
    <property type="evidence" value="ECO:0007669"/>
    <property type="project" value="InterPro"/>
</dbReference>
<organism evidence="8 9">
    <name type="scientific">Clohesyomyces aquaticus</name>
    <dbReference type="NCBI Taxonomy" id="1231657"/>
    <lineage>
        <taxon>Eukaryota</taxon>
        <taxon>Fungi</taxon>
        <taxon>Dikarya</taxon>
        <taxon>Ascomycota</taxon>
        <taxon>Pezizomycotina</taxon>
        <taxon>Dothideomycetes</taxon>
        <taxon>Pleosporomycetidae</taxon>
        <taxon>Pleosporales</taxon>
        <taxon>Lindgomycetaceae</taxon>
        <taxon>Clohesyomyces</taxon>
    </lineage>
</organism>
<feature type="region of interest" description="Disordered" evidence="4">
    <location>
        <begin position="683"/>
        <end position="702"/>
    </location>
</feature>
<dbReference type="PANTHER" id="PTHR46910:SF4">
    <property type="entry name" value="ZN(2)-C6 FUNGAL-TYPE DOMAIN-CONTAINING PROTEIN"/>
    <property type="match status" value="1"/>
</dbReference>
<dbReference type="PROSITE" id="PS50206">
    <property type="entry name" value="RHODANESE_3"/>
    <property type="match status" value="1"/>
</dbReference>
<dbReference type="CDD" id="cd12148">
    <property type="entry name" value="fungal_TF_MHR"/>
    <property type="match status" value="1"/>
</dbReference>
<dbReference type="CDD" id="cd00067">
    <property type="entry name" value="GAL4"/>
    <property type="match status" value="1"/>
</dbReference>
<keyword evidence="2" id="KW-0539">Nucleus</keyword>
<evidence type="ECO:0000256" key="5">
    <source>
        <dbReference type="SAM" id="Phobius"/>
    </source>
</evidence>
<evidence type="ECO:0000259" key="6">
    <source>
        <dbReference type="PROSITE" id="PS50048"/>
    </source>
</evidence>
<keyword evidence="9" id="KW-1185">Reference proteome</keyword>
<feature type="compositionally biased region" description="Gly residues" evidence="4">
    <location>
        <begin position="881"/>
        <end position="894"/>
    </location>
</feature>
<dbReference type="Pfam" id="PF00172">
    <property type="entry name" value="Zn_clus"/>
    <property type="match status" value="1"/>
</dbReference>
<evidence type="ECO:0000259" key="7">
    <source>
        <dbReference type="PROSITE" id="PS50206"/>
    </source>
</evidence>
<dbReference type="PROSITE" id="PS50048">
    <property type="entry name" value="ZN2_CY6_FUNGAL_2"/>
    <property type="match status" value="1"/>
</dbReference>
<sequence>MGPKRASEGDILQQNKIPKTEHGVASSPLSQRPPANNDFSGSVKKKLASSTRTGQACDRCKVRKIRCDGRPEGCSPCAQNRTVCKTTDRITGRATARGQVEAMESENSFLRSQVAELQAQLKELGVEPRAVATYNGFAPASAQWPPSSLTGDNSHAWAEDSHRRASTSPLPYATGSTTLEASGALPQFKMGAIGDNYLGVSSADSLLSHIKGTSLSVFGTEIDITDFVQNEEKYDRSPMSYHHFLKVALNDDDKVERIEFPEYQQLSDYASWYLRSLNPYTMLLDKAEMMSLIWDIGNNPNFTPSPAETVIVHMMLATLKYQISVRNQTQELMQDSHKHYRYALSRFKDLLYGHELKDLQAMAMICVHLRNFPKPGAAWIMCSTTFLLAIELGLHRSTKAWAETAKLGPREVEMRKRIFWTMHALCSNLCGKLGRPMPINIEDVDVEFPEPLDDCLQGEEPGLSPFRKCSFHVGIQTAKYTVWSTELYRTVYAVRPSTRGYEETVRRLENGIRHWKEEVPPELRDPSRAAQEDHIFSLYLDTWYQEFQLLLHHPAICRSTDPEFISANLDKCLDASQKMLHNCNEMRRLRSMDIPWINCVVYIAAIFTTLFIYVQRKDQMTIVDITKLRADMALWIEIIGEASTLLGSGDKLKNAIHKIVDELLNGINDSIVKKTATQSLARAALQNPQDQSPPTSVYGNGNFHEQYTASATASANSGPAPSAASYTTVPDGPSYPFSGGTAVPIPSFQQTNATFDQQPYSGVDDPAMPASHAVALAAAVSGPQNPNDRFIYANAQTANNGQQPSYPANHVSPNGWRDWTRTFMHQLGPSGEFLNTANTLMALGGREGSAQDPGPDGSRAGDGSTLHGQGPSSYQWPGIIFGAGQGPNGHGGQQ</sequence>
<feature type="compositionally biased region" description="Polar residues" evidence="4">
    <location>
        <begin position="144"/>
        <end position="153"/>
    </location>
</feature>
<keyword evidence="5" id="KW-0472">Membrane</keyword>
<reference evidence="8 9" key="1">
    <citation type="submission" date="2016-07" db="EMBL/GenBank/DDBJ databases">
        <title>Pervasive Adenine N6-methylation of Active Genes in Fungi.</title>
        <authorList>
            <consortium name="DOE Joint Genome Institute"/>
            <person name="Mondo S.J."/>
            <person name="Dannebaum R.O."/>
            <person name="Kuo R.C."/>
            <person name="Labutti K."/>
            <person name="Haridas S."/>
            <person name="Kuo A."/>
            <person name="Salamov A."/>
            <person name="Ahrendt S.R."/>
            <person name="Lipzen A."/>
            <person name="Sullivan W."/>
            <person name="Andreopoulos W.B."/>
            <person name="Clum A."/>
            <person name="Lindquist E."/>
            <person name="Daum C."/>
            <person name="Ramamoorthy G.K."/>
            <person name="Gryganskyi A."/>
            <person name="Culley D."/>
            <person name="Magnuson J.K."/>
            <person name="James T.Y."/>
            <person name="O'Malley M.A."/>
            <person name="Stajich J.E."/>
            <person name="Spatafora J.W."/>
            <person name="Visel A."/>
            <person name="Grigoriev I.V."/>
        </authorList>
    </citation>
    <scope>NUCLEOTIDE SEQUENCE [LARGE SCALE GENOMIC DNA]</scope>
    <source>
        <strain evidence="8 9">CBS 115471</strain>
    </source>
</reference>
<feature type="coiled-coil region" evidence="3">
    <location>
        <begin position="100"/>
        <end position="127"/>
    </location>
</feature>
<evidence type="ECO:0000256" key="1">
    <source>
        <dbReference type="ARBA" id="ARBA00022723"/>
    </source>
</evidence>
<dbReference type="Pfam" id="PF04082">
    <property type="entry name" value="Fungal_trans"/>
    <property type="match status" value="1"/>
</dbReference>
<dbReference type="InterPro" id="IPR001138">
    <property type="entry name" value="Zn2Cys6_DnaBD"/>
</dbReference>
<dbReference type="InterPro" id="IPR050987">
    <property type="entry name" value="AtrR-like"/>
</dbReference>
<feature type="compositionally biased region" description="Polar residues" evidence="4">
    <location>
        <begin position="27"/>
        <end position="40"/>
    </location>
</feature>
<feature type="transmembrane region" description="Helical" evidence="5">
    <location>
        <begin position="596"/>
        <end position="614"/>
    </location>
</feature>
<dbReference type="Proteomes" id="UP000193144">
    <property type="component" value="Unassembled WGS sequence"/>
</dbReference>
<evidence type="ECO:0000256" key="2">
    <source>
        <dbReference type="ARBA" id="ARBA00023242"/>
    </source>
</evidence>
<feature type="region of interest" description="Disordered" evidence="4">
    <location>
        <begin position="1"/>
        <end position="49"/>
    </location>
</feature>
<dbReference type="EMBL" id="MCFA01000097">
    <property type="protein sequence ID" value="ORY08661.1"/>
    <property type="molecule type" value="Genomic_DNA"/>
</dbReference>
<gene>
    <name evidence="8" type="ORF">BCR34DRAFT_674996</name>
</gene>
<dbReference type="InterPro" id="IPR001763">
    <property type="entry name" value="Rhodanese-like_dom"/>
</dbReference>
<feature type="domain" description="Rhodanese" evidence="7">
    <location>
        <begin position="499"/>
        <end position="524"/>
    </location>
</feature>
<dbReference type="GO" id="GO:0000981">
    <property type="term" value="F:DNA-binding transcription factor activity, RNA polymerase II-specific"/>
    <property type="evidence" value="ECO:0007669"/>
    <property type="project" value="InterPro"/>
</dbReference>
<dbReference type="SUPFAM" id="SSF57701">
    <property type="entry name" value="Zn2/Cys6 DNA-binding domain"/>
    <property type="match status" value="1"/>
</dbReference>
<evidence type="ECO:0000256" key="4">
    <source>
        <dbReference type="SAM" id="MobiDB-lite"/>
    </source>
</evidence>
<dbReference type="SMART" id="SM00906">
    <property type="entry name" value="Fungal_trans"/>
    <property type="match status" value="1"/>
</dbReference>
<dbReference type="STRING" id="1231657.A0A1Y1ZEJ8"/>
<keyword evidence="3" id="KW-0175">Coiled coil</keyword>
<accession>A0A1Y1ZEJ8</accession>
<dbReference type="Gene3D" id="4.10.240.10">
    <property type="entry name" value="Zn(2)-C6 fungal-type DNA-binding domain"/>
    <property type="match status" value="1"/>
</dbReference>
<proteinExistence type="predicted"/>
<comment type="caution">
    <text evidence="8">The sequence shown here is derived from an EMBL/GenBank/DDBJ whole genome shotgun (WGS) entry which is preliminary data.</text>
</comment>
<dbReference type="GO" id="GO:0006351">
    <property type="term" value="P:DNA-templated transcription"/>
    <property type="evidence" value="ECO:0007669"/>
    <property type="project" value="InterPro"/>
</dbReference>
<keyword evidence="5" id="KW-1133">Transmembrane helix</keyword>
<evidence type="ECO:0000256" key="3">
    <source>
        <dbReference type="SAM" id="Coils"/>
    </source>
</evidence>
<evidence type="ECO:0000313" key="8">
    <source>
        <dbReference type="EMBL" id="ORY08661.1"/>
    </source>
</evidence>
<dbReference type="PROSITE" id="PS00463">
    <property type="entry name" value="ZN2_CY6_FUNGAL_1"/>
    <property type="match status" value="1"/>
</dbReference>
<feature type="compositionally biased region" description="Polar residues" evidence="4">
    <location>
        <begin position="866"/>
        <end position="875"/>
    </location>
</feature>
<dbReference type="InterPro" id="IPR007219">
    <property type="entry name" value="XnlR_reg_dom"/>
</dbReference>
<evidence type="ECO:0000313" key="9">
    <source>
        <dbReference type="Proteomes" id="UP000193144"/>
    </source>
</evidence>
<dbReference type="GO" id="GO:0003677">
    <property type="term" value="F:DNA binding"/>
    <property type="evidence" value="ECO:0007669"/>
    <property type="project" value="InterPro"/>
</dbReference>
<protein>
    <submittedName>
        <fullName evidence="8">Uncharacterized protein</fullName>
    </submittedName>
</protein>
<dbReference type="AlphaFoldDB" id="A0A1Y1ZEJ8"/>
<keyword evidence="5" id="KW-0812">Transmembrane</keyword>
<keyword evidence="1" id="KW-0479">Metal-binding</keyword>
<feature type="domain" description="Zn(2)-C6 fungal-type" evidence="6">
    <location>
        <begin position="56"/>
        <end position="86"/>
    </location>
</feature>